<proteinExistence type="predicted"/>
<dbReference type="PANTHER" id="PTHR43289">
    <property type="entry name" value="MITOGEN-ACTIVATED PROTEIN KINASE KINASE KINASE 20-RELATED"/>
    <property type="match status" value="1"/>
</dbReference>
<dbReference type="Pfam" id="PF00069">
    <property type="entry name" value="Pkinase"/>
    <property type="match status" value="1"/>
</dbReference>
<dbReference type="Gene3D" id="3.30.200.20">
    <property type="entry name" value="Phosphorylase Kinase, domain 1"/>
    <property type="match status" value="1"/>
</dbReference>
<dbReference type="EC" id="2.7.11.1" evidence="1"/>
<dbReference type="InterPro" id="IPR008271">
    <property type="entry name" value="Ser/Thr_kinase_AS"/>
</dbReference>
<feature type="domain" description="Protein kinase" evidence="9">
    <location>
        <begin position="18"/>
        <end position="284"/>
    </location>
</feature>
<dbReference type="PROSITE" id="PS50011">
    <property type="entry name" value="PROTEIN_KINASE_DOM"/>
    <property type="match status" value="1"/>
</dbReference>
<dbReference type="SMART" id="SM00220">
    <property type="entry name" value="S_TKc"/>
    <property type="match status" value="1"/>
</dbReference>
<reference evidence="10 11" key="1">
    <citation type="submission" date="2018-11" db="EMBL/GenBank/DDBJ databases">
        <title>Sequencing the genomes of 1000 actinobacteria strains.</title>
        <authorList>
            <person name="Klenk H.-P."/>
        </authorList>
    </citation>
    <scope>NUCLEOTIDE SEQUENCE [LARGE SCALE GENOMIC DNA]</scope>
    <source>
        <strain evidence="10 11">DSM 44254</strain>
    </source>
</reference>
<evidence type="ECO:0000256" key="4">
    <source>
        <dbReference type="ARBA" id="ARBA00022741"/>
    </source>
</evidence>
<dbReference type="Gene3D" id="1.10.510.10">
    <property type="entry name" value="Transferase(Phosphotransferase) domain 1"/>
    <property type="match status" value="1"/>
</dbReference>
<dbReference type="PROSITE" id="PS00107">
    <property type="entry name" value="PROTEIN_KINASE_ATP"/>
    <property type="match status" value="1"/>
</dbReference>
<evidence type="ECO:0000256" key="1">
    <source>
        <dbReference type="ARBA" id="ARBA00012513"/>
    </source>
</evidence>
<dbReference type="GO" id="GO:0005524">
    <property type="term" value="F:ATP binding"/>
    <property type="evidence" value="ECO:0007669"/>
    <property type="project" value="UniProtKB-UniRule"/>
</dbReference>
<dbReference type="AlphaFoldDB" id="A0A3N1D5S4"/>
<feature type="compositionally biased region" description="Pro residues" evidence="8">
    <location>
        <begin position="298"/>
        <end position="309"/>
    </location>
</feature>
<evidence type="ECO:0000313" key="10">
    <source>
        <dbReference type="EMBL" id="ROO88905.1"/>
    </source>
</evidence>
<evidence type="ECO:0000256" key="2">
    <source>
        <dbReference type="ARBA" id="ARBA00022527"/>
    </source>
</evidence>
<dbReference type="CDD" id="cd14014">
    <property type="entry name" value="STKc_PknB_like"/>
    <property type="match status" value="1"/>
</dbReference>
<evidence type="ECO:0000256" key="3">
    <source>
        <dbReference type="ARBA" id="ARBA00022679"/>
    </source>
</evidence>
<accession>A0A3N1D5S4</accession>
<name>A0A3N1D5S4_9ACTN</name>
<protein>
    <recommendedName>
        <fullName evidence="1">non-specific serine/threonine protein kinase</fullName>
        <ecNumber evidence="1">2.7.11.1</ecNumber>
    </recommendedName>
</protein>
<dbReference type="InterPro" id="IPR000719">
    <property type="entry name" value="Prot_kinase_dom"/>
</dbReference>
<dbReference type="PROSITE" id="PS00108">
    <property type="entry name" value="PROTEIN_KINASE_ST"/>
    <property type="match status" value="1"/>
</dbReference>
<evidence type="ECO:0000256" key="7">
    <source>
        <dbReference type="PROSITE-ProRule" id="PRU10141"/>
    </source>
</evidence>
<keyword evidence="5 10" id="KW-0418">Kinase</keyword>
<feature type="region of interest" description="Disordered" evidence="8">
    <location>
        <begin position="291"/>
        <end position="327"/>
    </location>
</feature>
<dbReference type="PANTHER" id="PTHR43289:SF6">
    <property type="entry name" value="SERINE_THREONINE-PROTEIN KINASE NEKL-3"/>
    <property type="match status" value="1"/>
</dbReference>
<evidence type="ECO:0000256" key="5">
    <source>
        <dbReference type="ARBA" id="ARBA00022777"/>
    </source>
</evidence>
<evidence type="ECO:0000256" key="8">
    <source>
        <dbReference type="SAM" id="MobiDB-lite"/>
    </source>
</evidence>
<keyword evidence="2" id="KW-0723">Serine/threonine-protein kinase</keyword>
<dbReference type="GO" id="GO:0004674">
    <property type="term" value="F:protein serine/threonine kinase activity"/>
    <property type="evidence" value="ECO:0007669"/>
    <property type="project" value="UniProtKB-KW"/>
</dbReference>
<evidence type="ECO:0000259" key="9">
    <source>
        <dbReference type="PROSITE" id="PS50011"/>
    </source>
</evidence>
<sequence length="525" mass="55284">MHTGDSRPGLSGRVIGDYQVLDLVGRGGMAEVYRARDNRLGRIVALKILAPHLTYDERFRMRFVRESRTVAGMDHPYIIPIFEAGEADGLLFIAMRFVGGEDLRVRMARQRPFATERAARVLGQIAAALDAAHEHGLVHRDVKPANVLVATGQSPGDEHVYLTDFGLTKSATSASGLTSQGQFVGTPRYIAPEQITGDVVDGRCDQYALACVAYEMLCGAPPFVRENQMGLLYAHVSEEAPPASSHRTGLPVAVDAVLARAISKSPGDRYPTCLVFVRALREALGEVVSDPSLRSVPYTPPGEQTPPPGLRRADTVPPSLTRLTTPSARIGGRRPVQLIGAALAVLVAAGAAAALLMRGGTATYPGSAAAPFSFAYPASWEDRTHSDVSMVASPEAALFEQLFATPVAADWAPIAGLDGDDATGVFAGVSDTLDNAATVATSLPALLPGQVSLGAATQVTAGGVRADRFQGSVADPADPAHRLEITALVVPRPVASSAFLVYFCAPAHCSAETAEDLLSTFSLTP</sequence>
<dbReference type="InterPro" id="IPR011009">
    <property type="entry name" value="Kinase-like_dom_sf"/>
</dbReference>
<dbReference type="RefSeq" id="WP_211360057.1">
    <property type="nucleotide sequence ID" value="NZ_RJKE01000001.1"/>
</dbReference>
<feature type="binding site" evidence="7">
    <location>
        <position position="47"/>
    </location>
    <ligand>
        <name>ATP</name>
        <dbReference type="ChEBI" id="CHEBI:30616"/>
    </ligand>
</feature>
<dbReference type="SUPFAM" id="SSF56112">
    <property type="entry name" value="Protein kinase-like (PK-like)"/>
    <property type="match status" value="1"/>
</dbReference>
<dbReference type="EMBL" id="RJKE01000001">
    <property type="protein sequence ID" value="ROO88905.1"/>
    <property type="molecule type" value="Genomic_DNA"/>
</dbReference>
<comment type="caution">
    <text evidence="10">The sequence shown here is derived from an EMBL/GenBank/DDBJ whole genome shotgun (WGS) entry which is preliminary data.</text>
</comment>
<keyword evidence="6 7" id="KW-0067">ATP-binding</keyword>
<evidence type="ECO:0000256" key="6">
    <source>
        <dbReference type="ARBA" id="ARBA00022840"/>
    </source>
</evidence>
<dbReference type="InterPro" id="IPR017441">
    <property type="entry name" value="Protein_kinase_ATP_BS"/>
</dbReference>
<keyword evidence="4 7" id="KW-0547">Nucleotide-binding</keyword>
<evidence type="ECO:0000313" key="11">
    <source>
        <dbReference type="Proteomes" id="UP000272400"/>
    </source>
</evidence>
<organism evidence="10 11">
    <name type="scientific">Actinocorallia herbida</name>
    <dbReference type="NCBI Taxonomy" id="58109"/>
    <lineage>
        <taxon>Bacteria</taxon>
        <taxon>Bacillati</taxon>
        <taxon>Actinomycetota</taxon>
        <taxon>Actinomycetes</taxon>
        <taxon>Streptosporangiales</taxon>
        <taxon>Thermomonosporaceae</taxon>
        <taxon>Actinocorallia</taxon>
    </lineage>
</organism>
<dbReference type="Proteomes" id="UP000272400">
    <property type="component" value="Unassembled WGS sequence"/>
</dbReference>
<gene>
    <name evidence="10" type="ORF">EDD29_6590</name>
</gene>
<keyword evidence="11" id="KW-1185">Reference proteome</keyword>
<keyword evidence="3" id="KW-0808">Transferase</keyword>